<proteinExistence type="predicted"/>
<feature type="coiled-coil region" evidence="1">
    <location>
        <begin position="205"/>
        <end position="232"/>
    </location>
</feature>
<dbReference type="EMBL" id="JALJOS010000029">
    <property type="protein sequence ID" value="KAK9822879.1"/>
    <property type="molecule type" value="Genomic_DNA"/>
</dbReference>
<feature type="region of interest" description="Disordered" evidence="2">
    <location>
        <begin position="727"/>
        <end position="746"/>
    </location>
</feature>
<evidence type="ECO:0000256" key="2">
    <source>
        <dbReference type="SAM" id="MobiDB-lite"/>
    </source>
</evidence>
<name>A0AAW1QMY6_9CHLO</name>
<dbReference type="AlphaFoldDB" id="A0AAW1QMY6"/>
<evidence type="ECO:0000256" key="1">
    <source>
        <dbReference type="SAM" id="Coils"/>
    </source>
</evidence>
<evidence type="ECO:0000313" key="4">
    <source>
        <dbReference type="Proteomes" id="UP001438707"/>
    </source>
</evidence>
<feature type="compositionally biased region" description="Basic and acidic residues" evidence="2">
    <location>
        <begin position="116"/>
        <end position="128"/>
    </location>
</feature>
<feature type="compositionally biased region" description="Polar residues" evidence="2">
    <location>
        <begin position="932"/>
        <end position="945"/>
    </location>
</feature>
<feature type="region of interest" description="Disordered" evidence="2">
    <location>
        <begin position="412"/>
        <end position="436"/>
    </location>
</feature>
<reference evidence="3 4" key="1">
    <citation type="journal article" date="2024" name="Nat. Commun.">
        <title>Phylogenomics reveals the evolutionary origins of lichenization in chlorophyte algae.</title>
        <authorList>
            <person name="Puginier C."/>
            <person name="Libourel C."/>
            <person name="Otte J."/>
            <person name="Skaloud P."/>
            <person name="Haon M."/>
            <person name="Grisel S."/>
            <person name="Petersen M."/>
            <person name="Berrin J.G."/>
            <person name="Delaux P.M."/>
            <person name="Dal Grande F."/>
            <person name="Keller J."/>
        </authorList>
    </citation>
    <scope>NUCLEOTIDE SEQUENCE [LARGE SCALE GENOMIC DNA]</scope>
    <source>
        <strain evidence="3 4">SAG 2145</strain>
    </source>
</reference>
<gene>
    <name evidence="3" type="ORF">WJX74_000062</name>
</gene>
<feature type="coiled-coil region" evidence="1">
    <location>
        <begin position="17"/>
        <end position="44"/>
    </location>
</feature>
<comment type="caution">
    <text evidence="3">The sequence shown here is derived from an EMBL/GenBank/DDBJ whole genome shotgun (WGS) entry which is preliminary data.</text>
</comment>
<keyword evidence="4" id="KW-1185">Reference proteome</keyword>
<dbReference type="Proteomes" id="UP001438707">
    <property type="component" value="Unassembled WGS sequence"/>
</dbReference>
<feature type="region of interest" description="Disordered" evidence="2">
    <location>
        <begin position="353"/>
        <end position="373"/>
    </location>
</feature>
<feature type="region of interest" description="Disordered" evidence="2">
    <location>
        <begin position="108"/>
        <end position="128"/>
    </location>
</feature>
<keyword evidence="1" id="KW-0175">Coiled coil</keyword>
<feature type="compositionally biased region" description="Basic and acidic residues" evidence="2">
    <location>
        <begin position="1013"/>
        <end position="1023"/>
    </location>
</feature>
<evidence type="ECO:0000313" key="3">
    <source>
        <dbReference type="EMBL" id="KAK9822879.1"/>
    </source>
</evidence>
<feature type="compositionally biased region" description="Basic and acidic residues" evidence="2">
    <location>
        <begin position="419"/>
        <end position="436"/>
    </location>
</feature>
<feature type="region of interest" description="Disordered" evidence="2">
    <location>
        <begin position="278"/>
        <end position="299"/>
    </location>
</feature>
<protein>
    <submittedName>
        <fullName evidence="3">Uncharacterized protein</fullName>
    </submittedName>
</protein>
<accession>A0AAW1QMY6</accession>
<organism evidence="3 4">
    <name type="scientific">Apatococcus lobatus</name>
    <dbReference type="NCBI Taxonomy" id="904363"/>
    <lineage>
        <taxon>Eukaryota</taxon>
        <taxon>Viridiplantae</taxon>
        <taxon>Chlorophyta</taxon>
        <taxon>core chlorophytes</taxon>
        <taxon>Trebouxiophyceae</taxon>
        <taxon>Chlorellales</taxon>
        <taxon>Chlorellaceae</taxon>
        <taxon>Apatococcus</taxon>
    </lineage>
</organism>
<feature type="region of interest" description="Disordered" evidence="2">
    <location>
        <begin position="907"/>
        <end position="1037"/>
    </location>
</feature>
<sequence length="1088" mass="118366">MLQQALNGWEKLHAGDMADAMERIQTSSAELQEAQSTMATLRQAIAENAAGQAAALEALETKHAADMKMAAAEHADAAAAVREKHAAELSARHSQHTSKVDLLMAQLSEQQSSRESALRSVDEKKKHGEQQLLEAAAGQNSMQATLGATERRWLAAEQQLQAESTRHAADLTALRQDHVSELAMLQQHVSLKPDTNTPDNNQSGASVLRVQLAELQNQVSALTKQLEMSQQASRQRHDSDALVTELQSSVKHLRTELEAAASSELVLADACRQADSDKQQLQQQLHASRNDSDALRNILDMPQPSSETIAHQNSQVTPQQASELQLKLEAAEAGARHSSEECATLRRQLSEASQSQHLLQREVDGAHQATQSRTQAEAELQEAQGLLHSQAQTMAVLTAELNASQVQIADLLQSPQDPQHPDTAVRAERSDTERASEQEQQLAEILRALQHSQTQCLELQSEVDGLQSQLQTTQQCGDQDRAQQQNAAVCPSSTLPRPSVGQEEVEKAAVKLEKLTAALPFWVQRIGQQREMERAWLTWRLASSRSQGKHAAKTRLTFASPTRTSHCQDPVWKPSSKLTALEALAGSPGSGPKSDAPHKIRAQHGRLDRTQGPDTLAVAQGLQRELQQLRQLLMEPAGSKPSPTKMPEPEAAVGRAKDEDDWHPHPARAPLKVAFMRTISDDDKEARAVAESEGPDPGIREVVRQRIAALEGVVASICGQLGDAQQELNGLHSPTPGEQAPESPAWLRSPDRSIQLRKSCSQTHAALASNQPECGAPTLPVPTHADAILEQHGIPSRIHGHEVTNCLSAASQEEGFPEPHRLLDMQQQQQLCPEHSDLSGSNAYSPRKQHSVIMAINKCSSEPEDFGGNERCPLASGKSEARMAPTANALQPDPGLLQADAAHPAPVNGMHAEREPASPNASLRNPQHEPSQEASHPSSKPSRNQLRPAAVVSSALQPRADADRRTGQRSLPYAETALFKPLQKGQHPQQRGAIKAHRDKQGPDKQSFGVRNQEQEARGEGKRPQVAASRSGDPSKASIEGLLHQLDGKARTAVSMQKGRRQHQKQEAGLTVIYPRTIAARLFGHDLQ</sequence>